<dbReference type="PANTHER" id="PTHR12048">
    <property type="entry name" value="CCAAT-BINDING FACTOR-RELATED"/>
    <property type="match status" value="1"/>
</dbReference>
<feature type="region of interest" description="Disordered" evidence="3">
    <location>
        <begin position="643"/>
        <end position="690"/>
    </location>
</feature>
<dbReference type="InterPro" id="IPR016024">
    <property type="entry name" value="ARM-type_fold"/>
</dbReference>
<proteinExistence type="inferred from homology"/>
<dbReference type="InterPro" id="IPR005612">
    <property type="entry name" value="CCAAT-binding_factor"/>
</dbReference>
<feature type="domain" description="CCAAT-binding factor" evidence="4">
    <location>
        <begin position="513"/>
        <end position="725"/>
    </location>
</feature>
<comment type="similarity">
    <text evidence="1">Belongs to the CBF/MAK21 family.</text>
</comment>
<dbReference type="AlphaFoldDB" id="A0A8J8P3Z8"/>
<evidence type="ECO:0000259" key="4">
    <source>
        <dbReference type="Pfam" id="PF03914"/>
    </source>
</evidence>
<feature type="compositionally biased region" description="Basic residues" evidence="3">
    <location>
        <begin position="981"/>
        <end position="993"/>
    </location>
</feature>
<comment type="caution">
    <text evidence="5">The sequence shown here is derived from an EMBL/GenBank/DDBJ whole genome shotgun (WGS) entry which is preliminary data.</text>
</comment>
<dbReference type="SUPFAM" id="SSF48371">
    <property type="entry name" value="ARM repeat"/>
    <property type="match status" value="1"/>
</dbReference>
<feature type="compositionally biased region" description="Basic and acidic residues" evidence="3">
    <location>
        <begin position="643"/>
        <end position="675"/>
    </location>
</feature>
<feature type="region of interest" description="Disordered" evidence="3">
    <location>
        <begin position="62"/>
        <end position="120"/>
    </location>
</feature>
<feature type="region of interest" description="Disordered" evidence="3">
    <location>
        <begin position="414"/>
        <end position="448"/>
    </location>
</feature>
<evidence type="ECO:0000256" key="2">
    <source>
        <dbReference type="SAM" id="Coils"/>
    </source>
</evidence>
<feature type="compositionally biased region" description="Basic and acidic residues" evidence="3">
    <location>
        <begin position="78"/>
        <end position="108"/>
    </location>
</feature>
<dbReference type="EMBL" id="RRYP01001693">
    <property type="protein sequence ID" value="TNV85605.1"/>
    <property type="molecule type" value="Genomic_DNA"/>
</dbReference>
<keyword evidence="6" id="KW-1185">Reference proteome</keyword>
<accession>A0A8J8P3Z8</accession>
<organism evidence="5 6">
    <name type="scientific">Halteria grandinella</name>
    <dbReference type="NCBI Taxonomy" id="5974"/>
    <lineage>
        <taxon>Eukaryota</taxon>
        <taxon>Sar</taxon>
        <taxon>Alveolata</taxon>
        <taxon>Ciliophora</taxon>
        <taxon>Intramacronucleata</taxon>
        <taxon>Spirotrichea</taxon>
        <taxon>Stichotrichia</taxon>
        <taxon>Sporadotrichida</taxon>
        <taxon>Halteriidae</taxon>
        <taxon>Halteria</taxon>
    </lineage>
</organism>
<sequence length="1058" mass="119785">MSSNRHIIYSMATQKTQVKTIAPATPQAPKEEAPKVVVIPEKLTKNQKRRIKKFQAKKAAKEAGVAPVLSKKAPVQAKKPEAKPVVEQKKPETKPIVEQKPKVEDAKSKAPAKVVQPRKLAPAPVEPTKFEQIQADISHFSTLFKQAEKLTKDKETEHYAKLQKDKDGQFYLNMLKQGTMGDKISALSTIVQRNPQCSMSYLTTLIGMSKKKNRKMAELAINAVKDLFIFNLLSDENKLSPFSKNPLLQSKQPSSNDLIQSFYEHQLKELYLAFINDVLKPMSHDDLEFHRRFALNTLEELLEKKPELEEQILNILVNKLGDTSKKVQCHVIYLLLKLSQAHMEMTPVIVHEVNLFIARNGTKNTHLYYAVAYLNRISSMVAPKDERVRVMLLRIYFSLFKKLLKTDDQSQEAKIIEPKKDRNRSKKDNEIAAKKAKKAAELNGPSELEQEDNKVAELVLKGVNILMSKCSAQLFDSDAVSGSESSSAEMRRLIEEETFSLFTLSHHDVFRISIQALKLLFQFARQSKRLRQNRGEVESVKENSGDSDSINDRYYRALYEVLLRVHLNKPAKLDEFFALVFKSVKADPNSGRVLAFVRRIIQMSTLNEASYTAASLLIVSELIRCKDDLRFQLYSLEQITRGGKADTSKNKGRDDSDSEEEHFVDADKVAEEAKTKPQTTEAVQEKDNRAYDPLKREPKYANAESCPIYELVQLTFHTHPTVRLWASNLVSGQIINYNGDPLLDFGLANFLDRIAYKNPKSLDKLAAKGFATSRRMAATEQPVNLIDFKEGQDIENAREEEKYLYKYFQTRGPRLTKKGGEEDSEGDDDIEMADVNSDSDEDPELKAFADKAIKDKMRELNGGEGSDSDDLSALEDDDELNQDSEEGDDEDMEDDDGDDFFDGEDDLQEVNVKGSDEEGEEFDDEEDSFDEKTGQGKAKQVLEDSEEEMGGDEDEEEDEIDYGMEDDEEEDEEDNIFNKSNSKKGGKDSKKKKESSIFASYEEFAHLLEGDTPDGGDKKKPKFGGPKVGFNKSSHVKRDFKKRGGGQKGGPANKRQRK</sequence>
<feature type="compositionally biased region" description="Acidic residues" evidence="3">
    <location>
        <begin position="943"/>
        <end position="975"/>
    </location>
</feature>
<feature type="compositionally biased region" description="Basic residues" evidence="3">
    <location>
        <begin position="1034"/>
        <end position="1045"/>
    </location>
</feature>
<feature type="compositionally biased region" description="Acidic residues" evidence="3">
    <location>
        <begin position="866"/>
        <end position="908"/>
    </location>
</feature>
<feature type="compositionally biased region" description="Acidic residues" evidence="3">
    <location>
        <begin position="917"/>
        <end position="929"/>
    </location>
</feature>
<evidence type="ECO:0000256" key="1">
    <source>
        <dbReference type="ARBA" id="ARBA00007797"/>
    </source>
</evidence>
<feature type="compositionally biased region" description="Basic and acidic residues" evidence="3">
    <location>
        <begin position="414"/>
        <end position="433"/>
    </location>
</feature>
<feature type="coiled-coil region" evidence="2">
    <location>
        <begin position="291"/>
        <end position="318"/>
    </location>
</feature>
<dbReference type="GO" id="GO:0005634">
    <property type="term" value="C:nucleus"/>
    <property type="evidence" value="ECO:0007669"/>
    <property type="project" value="UniProtKB-ARBA"/>
</dbReference>
<dbReference type="OrthoDB" id="28947at2759"/>
<dbReference type="Proteomes" id="UP000785679">
    <property type="component" value="Unassembled WGS sequence"/>
</dbReference>
<evidence type="ECO:0000256" key="3">
    <source>
        <dbReference type="SAM" id="MobiDB-lite"/>
    </source>
</evidence>
<keyword evidence="2" id="KW-0175">Coiled coil</keyword>
<dbReference type="InterPro" id="IPR040155">
    <property type="entry name" value="CEBPZ/Mak21-like"/>
</dbReference>
<dbReference type="PANTHER" id="PTHR12048:SF0">
    <property type="entry name" value="CCAAT_ENHANCER-BINDING PROTEIN ZETA"/>
    <property type="match status" value="1"/>
</dbReference>
<dbReference type="Pfam" id="PF03914">
    <property type="entry name" value="CBF"/>
    <property type="match status" value="1"/>
</dbReference>
<protein>
    <recommendedName>
        <fullName evidence="4">CCAAT-binding factor domain-containing protein</fullName>
    </recommendedName>
</protein>
<gene>
    <name evidence="5" type="ORF">FGO68_gene11334</name>
</gene>
<feature type="region of interest" description="Disordered" evidence="3">
    <location>
        <begin position="814"/>
        <end position="844"/>
    </location>
</feature>
<feature type="region of interest" description="Disordered" evidence="3">
    <location>
        <begin position="857"/>
        <end position="995"/>
    </location>
</feature>
<name>A0A8J8P3Z8_HALGN</name>
<feature type="region of interest" description="Disordered" evidence="3">
    <location>
        <begin position="1008"/>
        <end position="1058"/>
    </location>
</feature>
<feature type="compositionally biased region" description="Acidic residues" evidence="3">
    <location>
        <begin position="822"/>
        <end position="843"/>
    </location>
</feature>
<evidence type="ECO:0000313" key="6">
    <source>
        <dbReference type="Proteomes" id="UP000785679"/>
    </source>
</evidence>
<evidence type="ECO:0000313" key="5">
    <source>
        <dbReference type="EMBL" id="TNV85605.1"/>
    </source>
</evidence>
<reference evidence="5" key="1">
    <citation type="submission" date="2019-06" db="EMBL/GenBank/DDBJ databases">
        <authorList>
            <person name="Zheng W."/>
        </authorList>
    </citation>
    <scope>NUCLEOTIDE SEQUENCE</scope>
    <source>
        <strain evidence="5">QDHG01</strain>
    </source>
</reference>